<dbReference type="PANTHER" id="PTHR35008:SF8">
    <property type="entry name" value="ALCOHOL DEHYDROGENASE CYTOCHROME C SUBUNIT"/>
    <property type="match status" value="1"/>
</dbReference>
<dbReference type="SUPFAM" id="SSF46626">
    <property type="entry name" value="Cytochrome c"/>
    <property type="match status" value="3"/>
</dbReference>
<evidence type="ECO:0000256" key="11">
    <source>
        <dbReference type="SAM" id="SignalP"/>
    </source>
</evidence>
<evidence type="ECO:0000256" key="5">
    <source>
        <dbReference type="ARBA" id="ARBA00022729"/>
    </source>
</evidence>
<organism evidence="13 14">
    <name type="scientific">Thioclava kandeliae</name>
    <dbReference type="NCBI Taxonomy" id="3070818"/>
    <lineage>
        <taxon>Bacteria</taxon>
        <taxon>Pseudomonadati</taxon>
        <taxon>Pseudomonadota</taxon>
        <taxon>Alphaproteobacteria</taxon>
        <taxon>Rhodobacterales</taxon>
        <taxon>Paracoccaceae</taxon>
        <taxon>Thioclava</taxon>
    </lineage>
</organism>
<keyword evidence="14" id="KW-1185">Reference proteome</keyword>
<evidence type="ECO:0000259" key="12">
    <source>
        <dbReference type="PROSITE" id="PS51007"/>
    </source>
</evidence>
<feature type="chain" id="PRO_5045650311" evidence="11">
    <location>
        <begin position="20"/>
        <end position="467"/>
    </location>
</feature>
<dbReference type="Gene3D" id="1.10.760.10">
    <property type="entry name" value="Cytochrome c-like domain"/>
    <property type="match status" value="3"/>
</dbReference>
<keyword evidence="2" id="KW-1003">Cell membrane</keyword>
<comment type="caution">
    <text evidence="13">The sequence shown here is derived from an EMBL/GenBank/DDBJ whole genome shotgun (WGS) entry which is preliminary data.</text>
</comment>
<reference evidence="13 14" key="1">
    <citation type="submission" date="2024-06" db="EMBL/GenBank/DDBJ databases">
        <title>Thioclava kandeliae sp. nov. from a rhizosphere soil sample of Kandelia candel in a mangrove.</title>
        <authorList>
            <person name="Mu T."/>
        </authorList>
    </citation>
    <scope>NUCLEOTIDE SEQUENCE [LARGE SCALE GENOMIC DNA]</scope>
    <source>
        <strain evidence="13 14">CPCC 100088</strain>
    </source>
</reference>
<keyword evidence="10" id="KW-0812">Transmembrane</keyword>
<dbReference type="InterPro" id="IPR009056">
    <property type="entry name" value="Cyt_c-like_dom"/>
</dbReference>
<dbReference type="InterPro" id="IPR051459">
    <property type="entry name" value="Cytochrome_c-type_DH"/>
</dbReference>
<keyword evidence="8 10" id="KW-0472">Membrane</keyword>
<evidence type="ECO:0000256" key="4">
    <source>
        <dbReference type="ARBA" id="ARBA00022723"/>
    </source>
</evidence>
<evidence type="ECO:0000313" key="13">
    <source>
        <dbReference type="EMBL" id="MER5172478.1"/>
    </source>
</evidence>
<evidence type="ECO:0000256" key="3">
    <source>
        <dbReference type="ARBA" id="ARBA00022617"/>
    </source>
</evidence>
<feature type="domain" description="Cytochrome c" evidence="12">
    <location>
        <begin position="172"/>
        <end position="281"/>
    </location>
</feature>
<evidence type="ECO:0000256" key="1">
    <source>
        <dbReference type="ARBA" id="ARBA00004236"/>
    </source>
</evidence>
<evidence type="ECO:0000256" key="10">
    <source>
        <dbReference type="SAM" id="Phobius"/>
    </source>
</evidence>
<evidence type="ECO:0000313" key="14">
    <source>
        <dbReference type="Proteomes" id="UP001438953"/>
    </source>
</evidence>
<feature type="domain" description="Cytochrome c" evidence="12">
    <location>
        <begin position="24"/>
        <end position="128"/>
    </location>
</feature>
<dbReference type="Proteomes" id="UP001438953">
    <property type="component" value="Unassembled WGS sequence"/>
</dbReference>
<keyword evidence="7 9" id="KW-0408">Iron</keyword>
<comment type="subcellular location">
    <subcellularLocation>
        <location evidence="1">Cell membrane</location>
    </subcellularLocation>
</comment>
<keyword evidence="10" id="KW-1133">Transmembrane helix</keyword>
<dbReference type="InterPro" id="IPR014353">
    <property type="entry name" value="Membr-bd_ADH_cyt_c"/>
</dbReference>
<evidence type="ECO:0000256" key="9">
    <source>
        <dbReference type="PROSITE-ProRule" id="PRU00433"/>
    </source>
</evidence>
<dbReference type="EMBL" id="JAYWLC010000008">
    <property type="protein sequence ID" value="MER5172478.1"/>
    <property type="molecule type" value="Genomic_DNA"/>
</dbReference>
<feature type="transmembrane region" description="Helical" evidence="10">
    <location>
        <begin position="439"/>
        <end position="459"/>
    </location>
</feature>
<dbReference type="PIRSF" id="PIRSF000018">
    <property type="entry name" value="Mb_ADH_cyt_c"/>
    <property type="match status" value="1"/>
</dbReference>
<gene>
    <name evidence="13" type="ORF">VSX56_11900</name>
</gene>
<protein>
    <submittedName>
        <fullName evidence="13">C-type cytochrome</fullName>
    </submittedName>
</protein>
<keyword evidence="6" id="KW-0677">Repeat</keyword>
<keyword evidence="3 9" id="KW-0349">Heme</keyword>
<evidence type="ECO:0000256" key="6">
    <source>
        <dbReference type="ARBA" id="ARBA00022737"/>
    </source>
</evidence>
<feature type="signal peptide" evidence="11">
    <location>
        <begin position="1"/>
        <end position="19"/>
    </location>
</feature>
<evidence type="ECO:0000256" key="8">
    <source>
        <dbReference type="ARBA" id="ARBA00023136"/>
    </source>
</evidence>
<keyword evidence="5 11" id="KW-0732">Signal</keyword>
<dbReference type="PANTHER" id="PTHR35008">
    <property type="entry name" value="BLL4482 PROTEIN-RELATED"/>
    <property type="match status" value="1"/>
</dbReference>
<dbReference type="Pfam" id="PF00034">
    <property type="entry name" value="Cytochrom_C"/>
    <property type="match status" value="3"/>
</dbReference>
<feature type="domain" description="Cytochrome c" evidence="12">
    <location>
        <begin position="321"/>
        <end position="409"/>
    </location>
</feature>
<name>A0ABV1SHU0_9RHOB</name>
<sequence>MRLLTLATVFTALATSALAQSDADLVKQGEYIARAADCTACHTAPVDGKPFSGGYKISSPMGPIIATNITPSKDYGIGTWSEDEFAKAIRQGVTPDGTHLYPAMPYPSYAKMTDADVKALYTYLMQGVDPVDAAPAEKTDLPFPFNQRALMIGWNMLFSPKPGWTAPDGLSDQEARGAYLVDALEHCSTCHTPRGLMMNEKQSEYLGGGSLGSWRAPNITPDKATGIGDWSNEDIVAYLKNGFAKGHGSAAGPMAEAVEHSLSKLKDDDLEAIAAYLKKVPAVQSAIDVAASPAVQEVPITSYETADWQGNPDHADALADHSTTDGAKLYNSACAACHGVDGQGAPDGHFPSLSKSAPVTSKDPSNLVMTIAEGISRHDATGYSVMPNFRNDLDDGQIAALAKYVQTNFGGTDPKLDKAAVDTIRSGGEVPWIVKNAAWMTWAGIIIAVIVILGLIGVFRRARRRQV</sequence>
<evidence type="ECO:0000256" key="7">
    <source>
        <dbReference type="ARBA" id="ARBA00023004"/>
    </source>
</evidence>
<accession>A0ABV1SHU0</accession>
<dbReference type="PROSITE" id="PS51007">
    <property type="entry name" value="CYTC"/>
    <property type="match status" value="3"/>
</dbReference>
<keyword evidence="4 9" id="KW-0479">Metal-binding</keyword>
<dbReference type="RefSeq" id="WP_350937335.1">
    <property type="nucleotide sequence ID" value="NZ_JAYWLC010000008.1"/>
</dbReference>
<evidence type="ECO:0000256" key="2">
    <source>
        <dbReference type="ARBA" id="ARBA00022475"/>
    </source>
</evidence>
<proteinExistence type="predicted"/>
<dbReference type="InterPro" id="IPR036909">
    <property type="entry name" value="Cyt_c-like_dom_sf"/>
</dbReference>